<dbReference type="EMBL" id="MHHZ01000021">
    <property type="protein sequence ID" value="OGY41190.1"/>
    <property type="molecule type" value="Genomic_DNA"/>
</dbReference>
<name>A0A1G1XNM5_9BACT</name>
<accession>A0A1G1XNM5</accession>
<evidence type="ECO:0000313" key="2">
    <source>
        <dbReference type="Proteomes" id="UP000176498"/>
    </source>
</evidence>
<reference evidence="1 2" key="1">
    <citation type="journal article" date="2016" name="Nat. Commun.">
        <title>Thousands of microbial genomes shed light on interconnected biogeochemical processes in an aquifer system.</title>
        <authorList>
            <person name="Anantharaman K."/>
            <person name="Brown C.T."/>
            <person name="Hug L.A."/>
            <person name="Sharon I."/>
            <person name="Castelle C.J."/>
            <person name="Probst A.J."/>
            <person name="Thomas B.C."/>
            <person name="Singh A."/>
            <person name="Wilkins M.J."/>
            <person name="Karaoz U."/>
            <person name="Brodie E.L."/>
            <person name="Williams K.H."/>
            <person name="Hubbard S.S."/>
            <person name="Banfield J.F."/>
        </authorList>
    </citation>
    <scope>NUCLEOTIDE SEQUENCE [LARGE SCALE GENOMIC DNA]</scope>
</reference>
<proteinExistence type="predicted"/>
<comment type="caution">
    <text evidence="1">The sequence shown here is derived from an EMBL/GenBank/DDBJ whole genome shotgun (WGS) entry which is preliminary data.</text>
</comment>
<gene>
    <name evidence="1" type="ORF">A2Y82_01970</name>
</gene>
<dbReference type="AlphaFoldDB" id="A0A1G1XNM5"/>
<sequence length="206" mass="24158">MKRLRYNLIAKALMDKKISMISVADFAKLFKVTTQTASRFLNRHSGENLQFLKIKRGLYIFSHNAPIKFEIANNAYRPSYISFESALSNYNIIPEAVYAITSATTNKTKKLEIQGVDYKYYKIKKELFFGYRPVIIQQKTILMAEKEKALLDYAYLISLKKKTINERMNLNKINKNKLGYYINFFIKSIKKNEAFLKIVKKIYKSL</sequence>
<evidence type="ECO:0000313" key="1">
    <source>
        <dbReference type="EMBL" id="OGY41190.1"/>
    </source>
</evidence>
<dbReference type="Proteomes" id="UP000176498">
    <property type="component" value="Unassembled WGS sequence"/>
</dbReference>
<protein>
    <recommendedName>
        <fullName evidence="3">AbiEi antitoxin C-terminal domain-containing protein</fullName>
    </recommendedName>
</protein>
<organism evidence="1 2">
    <name type="scientific">Candidatus Buchananbacteria bacterium RBG_13_36_9</name>
    <dbReference type="NCBI Taxonomy" id="1797530"/>
    <lineage>
        <taxon>Bacteria</taxon>
        <taxon>Candidatus Buchananiibacteriota</taxon>
    </lineage>
</organism>
<evidence type="ECO:0008006" key="3">
    <source>
        <dbReference type="Google" id="ProtNLM"/>
    </source>
</evidence>